<evidence type="ECO:0000313" key="3">
    <source>
        <dbReference type="EMBL" id="SUA70787.1"/>
    </source>
</evidence>
<dbReference type="InterPro" id="IPR016035">
    <property type="entry name" value="Acyl_Trfase/lysoPLipase"/>
</dbReference>
<dbReference type="GeneID" id="93347004"/>
<dbReference type="InterPro" id="IPR016036">
    <property type="entry name" value="Malonyl_transacylase_ACP-bd"/>
</dbReference>
<protein>
    <submittedName>
        <fullName evidence="3">Polyketide biosynthesis acyltransferase pksd</fullName>
        <ecNumber evidence="3">2.3.1.-</ecNumber>
    </submittedName>
</protein>
<keyword evidence="1 3" id="KW-0808">Transferase</keyword>
<accession>A0A378Y391</accession>
<dbReference type="Gene3D" id="3.40.366.10">
    <property type="entry name" value="Malonyl-Coenzyme A Acyl Carrier Protein, domain 2"/>
    <property type="match status" value="1"/>
</dbReference>
<gene>
    <name evidence="3" type="primary">pksD</name>
    <name evidence="3" type="ORF">NCTC10343_03666</name>
</gene>
<dbReference type="Proteomes" id="UP000254400">
    <property type="component" value="Unassembled WGS sequence"/>
</dbReference>
<dbReference type="Pfam" id="PF00698">
    <property type="entry name" value="Acyl_transf_1"/>
    <property type="match status" value="1"/>
</dbReference>
<dbReference type="AlphaFoldDB" id="A0A378Y391"/>
<dbReference type="SUPFAM" id="SSF55048">
    <property type="entry name" value="Probable ACP-binding domain of malonyl-CoA ACP transacylase"/>
    <property type="match status" value="1"/>
</dbReference>
<evidence type="ECO:0000256" key="1">
    <source>
        <dbReference type="ARBA" id="ARBA00022679"/>
    </source>
</evidence>
<dbReference type="SUPFAM" id="SSF52151">
    <property type="entry name" value="FabD/lysophospholipase-like"/>
    <property type="match status" value="1"/>
</dbReference>
<dbReference type="EMBL" id="UGSC01000001">
    <property type="protein sequence ID" value="SUA70787.1"/>
    <property type="molecule type" value="Genomic_DNA"/>
</dbReference>
<dbReference type="EC" id="2.3.1.-" evidence="3"/>
<dbReference type="GO" id="GO:0016746">
    <property type="term" value="F:acyltransferase activity"/>
    <property type="evidence" value="ECO:0007669"/>
    <property type="project" value="UniProtKB-KW"/>
</dbReference>
<dbReference type="InterPro" id="IPR014043">
    <property type="entry name" value="Acyl_transferase_dom"/>
</dbReference>
<dbReference type="Gene3D" id="3.30.70.3290">
    <property type="match status" value="1"/>
</dbReference>
<evidence type="ECO:0000259" key="2">
    <source>
        <dbReference type="SMART" id="SM00827"/>
    </source>
</evidence>
<evidence type="ECO:0000313" key="4">
    <source>
        <dbReference type="Proteomes" id="UP000254400"/>
    </source>
</evidence>
<dbReference type="PANTHER" id="PTHR45681">
    <property type="entry name" value="POLYKETIDE SYNTHASE 44-RELATED"/>
    <property type="match status" value="1"/>
</dbReference>
<reference evidence="3 4" key="1">
    <citation type="submission" date="2018-06" db="EMBL/GenBank/DDBJ databases">
        <authorList>
            <consortium name="Pathogen Informatics"/>
            <person name="Doyle S."/>
        </authorList>
    </citation>
    <scope>NUCLEOTIDE SEQUENCE [LARGE SCALE GENOMIC DNA]</scope>
    <source>
        <strain evidence="3 4">NCTC10343</strain>
    </source>
</reference>
<feature type="domain" description="Malonyl-CoA:ACP transacylase (MAT)" evidence="2">
    <location>
        <begin position="8"/>
        <end position="306"/>
    </location>
</feature>
<dbReference type="SMART" id="SM00827">
    <property type="entry name" value="PKS_AT"/>
    <property type="match status" value="1"/>
</dbReference>
<dbReference type="InterPro" id="IPR001227">
    <property type="entry name" value="Ac_transferase_dom_sf"/>
</dbReference>
<dbReference type="RefSeq" id="WP_016822428.1">
    <property type="nucleotide sequence ID" value="NZ_CP036496.1"/>
</dbReference>
<keyword evidence="3" id="KW-0012">Acyltransferase</keyword>
<organism evidence="3 4">
    <name type="scientific">Paenibacillus polymyxa</name>
    <name type="common">Bacillus polymyxa</name>
    <dbReference type="NCBI Taxonomy" id="1406"/>
    <lineage>
        <taxon>Bacteria</taxon>
        <taxon>Bacillati</taxon>
        <taxon>Bacillota</taxon>
        <taxon>Bacilli</taxon>
        <taxon>Bacillales</taxon>
        <taxon>Paenibacillaceae</taxon>
        <taxon>Paenibacillus</taxon>
    </lineage>
</organism>
<dbReference type="InterPro" id="IPR050444">
    <property type="entry name" value="Polyketide_Synthase"/>
</dbReference>
<name>A0A378Y391_PAEPO</name>
<proteinExistence type="predicted"/>
<dbReference type="Gene3D" id="3.30.70.250">
    <property type="entry name" value="Malonyl-CoA ACP transacylase, ACP-binding"/>
    <property type="match status" value="1"/>
</dbReference>
<sequence>MDRSVVFMFSGQGSQYYGMGKELYMSNPVFRTWMTRLDEIHMDVTGRSVLKTLFDDTRRRGEEFDNLLYTHPAIFMVEYALTQVLLEKGIYPDYVLGSSLGESVSGAVADCMSYEDTLQCIIKQAQLVETYCPKGGMMAVIGDPGLYDEVPILNTNSELASINFDSHFVISGSCEGLSEIEHYLKANEMICQRLPVHYAFHASLMDPIALEYTEFLKLMTIRSPKINMVSSMYGGKMTWLDNRFLWDVTRKPMQFQSALKCLGDRDGVVYIDLGPSGTLANFVKYNFGPKKKASVCSILSPFQQDIKNLDRLFEIFA</sequence>
<dbReference type="PANTHER" id="PTHR45681:SF6">
    <property type="entry name" value="POLYKETIDE SYNTHASE 37"/>
    <property type="match status" value="1"/>
</dbReference>